<sequence length="301" mass="33513">MKMLLSGGTGLIGRELAEKWLHEGHEVIILTRSVPAVDHSSRTRKPIYLTWSQLAQASAVADDVDVVVNLAGETISQRWNDKAKERIRKSRLEPTQQIADWAARRNRTLPLLISASGSSVYGSSDGERFDEQSPPTGQDFLSDVVRQWEAAADQVPAQRTVKLRIAPVLSSEGGAFQKILLPYRLGVGGRIGKGQQPFSWIHIDDIVRLIDYIVHEDAISDVVNASAPESVTNDEFGRTISRVYHKPHWLPVPTTVLKLMLGEMSILVLEGQHVFPTKALKHGFKFRYPSVEKALLALKEK</sequence>
<keyword evidence="5" id="KW-1185">Reference proteome</keyword>
<comment type="similarity">
    <text evidence="1">Belongs to the NAD(P)-dependent epimerase/dehydratase family. SDR39U1 subfamily.</text>
</comment>
<dbReference type="Gene3D" id="3.40.50.720">
    <property type="entry name" value="NAD(P)-binding Rossmann-like Domain"/>
    <property type="match status" value="1"/>
</dbReference>
<name>A0A559IWD9_9BACL</name>
<dbReference type="InterPro" id="IPR013549">
    <property type="entry name" value="DUF1731"/>
</dbReference>
<dbReference type="Pfam" id="PF08338">
    <property type="entry name" value="DUF1731"/>
    <property type="match status" value="1"/>
</dbReference>
<dbReference type="InterPro" id="IPR036291">
    <property type="entry name" value="NAD(P)-bd_dom_sf"/>
</dbReference>
<feature type="domain" description="DUF1731" evidence="3">
    <location>
        <begin position="252"/>
        <end position="297"/>
    </location>
</feature>
<evidence type="ECO:0000313" key="4">
    <source>
        <dbReference type="EMBL" id="TVX91947.1"/>
    </source>
</evidence>
<dbReference type="AlphaFoldDB" id="A0A559IWD9"/>
<reference evidence="4 5" key="1">
    <citation type="submission" date="2019-07" db="EMBL/GenBank/DDBJ databases">
        <authorList>
            <person name="Kim J."/>
        </authorList>
    </citation>
    <scope>NUCLEOTIDE SEQUENCE [LARGE SCALE GENOMIC DNA]</scope>
    <source>
        <strain evidence="4 5">N4</strain>
    </source>
</reference>
<dbReference type="Pfam" id="PF01370">
    <property type="entry name" value="Epimerase"/>
    <property type="match status" value="1"/>
</dbReference>
<accession>A0A559IWD9</accession>
<dbReference type="NCBIfam" id="TIGR01777">
    <property type="entry name" value="yfcH"/>
    <property type="match status" value="1"/>
</dbReference>
<gene>
    <name evidence="4" type="ORF">FPZ44_02070</name>
</gene>
<dbReference type="OrthoDB" id="9801773at2"/>
<evidence type="ECO:0000313" key="5">
    <source>
        <dbReference type="Proteomes" id="UP000318102"/>
    </source>
</evidence>
<evidence type="ECO:0000259" key="2">
    <source>
        <dbReference type="Pfam" id="PF01370"/>
    </source>
</evidence>
<dbReference type="PANTHER" id="PTHR11092">
    <property type="entry name" value="SUGAR NUCLEOTIDE EPIMERASE RELATED"/>
    <property type="match status" value="1"/>
</dbReference>
<evidence type="ECO:0000256" key="1">
    <source>
        <dbReference type="ARBA" id="ARBA00009353"/>
    </source>
</evidence>
<dbReference type="EMBL" id="VNJK01000001">
    <property type="protein sequence ID" value="TVX91947.1"/>
    <property type="molecule type" value="Genomic_DNA"/>
</dbReference>
<dbReference type="PANTHER" id="PTHR11092:SF0">
    <property type="entry name" value="EPIMERASE FAMILY PROTEIN SDR39U1"/>
    <property type="match status" value="1"/>
</dbReference>
<evidence type="ECO:0000259" key="3">
    <source>
        <dbReference type="Pfam" id="PF08338"/>
    </source>
</evidence>
<dbReference type="Proteomes" id="UP000318102">
    <property type="component" value="Unassembled WGS sequence"/>
</dbReference>
<protein>
    <submittedName>
        <fullName evidence="4">TIGR01777 family protein</fullName>
    </submittedName>
</protein>
<dbReference type="SUPFAM" id="SSF51735">
    <property type="entry name" value="NAD(P)-binding Rossmann-fold domains"/>
    <property type="match status" value="1"/>
</dbReference>
<feature type="domain" description="NAD-dependent epimerase/dehydratase" evidence="2">
    <location>
        <begin position="3"/>
        <end position="133"/>
    </location>
</feature>
<organism evidence="4 5">
    <name type="scientific">Paenibacillus agilis</name>
    <dbReference type="NCBI Taxonomy" id="3020863"/>
    <lineage>
        <taxon>Bacteria</taxon>
        <taxon>Bacillati</taxon>
        <taxon>Bacillota</taxon>
        <taxon>Bacilli</taxon>
        <taxon>Bacillales</taxon>
        <taxon>Paenibacillaceae</taxon>
        <taxon>Paenibacillus</taxon>
    </lineage>
</organism>
<dbReference type="InterPro" id="IPR010099">
    <property type="entry name" value="SDR39U1"/>
</dbReference>
<proteinExistence type="inferred from homology"/>
<comment type="caution">
    <text evidence="4">The sequence shown here is derived from an EMBL/GenBank/DDBJ whole genome shotgun (WGS) entry which is preliminary data.</text>
</comment>
<dbReference type="InterPro" id="IPR001509">
    <property type="entry name" value="Epimerase_deHydtase"/>
</dbReference>